<feature type="domain" description="Piwi" evidence="1">
    <location>
        <begin position="151"/>
        <end position="464"/>
    </location>
</feature>
<dbReference type="Pfam" id="PF02171">
    <property type="entry name" value="Piwi"/>
    <property type="match status" value="1"/>
</dbReference>
<evidence type="ECO:0000313" key="3">
    <source>
        <dbReference type="RefSeq" id="XP_013410722.1"/>
    </source>
</evidence>
<dbReference type="Gene3D" id="3.40.50.2300">
    <property type="match status" value="1"/>
</dbReference>
<dbReference type="SUPFAM" id="SSF53098">
    <property type="entry name" value="Ribonuclease H-like"/>
    <property type="match status" value="1"/>
</dbReference>
<dbReference type="Proteomes" id="UP000085678">
    <property type="component" value="Unplaced"/>
</dbReference>
<accession>A0A1S3JK19</accession>
<evidence type="ECO:0000313" key="2">
    <source>
        <dbReference type="Proteomes" id="UP000085678"/>
    </source>
</evidence>
<dbReference type="AlphaFoldDB" id="A0A1S3JK19"/>
<sequence length="480" mass="54664">MTPREQVGRLSNFIQAFRGNEQAVQPLKRWGIEVAENLLAVQAHNLNPERIIFARDCFNYKPYQAKWQEAVHGGNTLLECVPLHSWLVVYPEGRGRPIPCKEAAQNFVSELKQVAPAMGMKVEWPSAVSIQRDYPEDYIRAIRERLGQAQMVACVLPQDRDKYRMQIRYGEIKKECINQLGVPSQLMLNATLNKSSNKFKSCVTNIAMQMNVKLGGQLWRVAFPEVLKKAMVIGIDVYHPGREKCASPNAKSVGAVTCSLNANFTRYFSASVDQLHRGTELFDTLQPIVERALKEFLMENKFLPDPILIFRDGVGDGQIQIVKDHELPQIKAAIRTAANYSPVEYRPAIAEVIVQKRICSRFYTVQTRENPPPGTVVDSGMTRPVDQIDNTYDFYLVSQSRRDVTVSPTHYYVIYDTTGMTPRQMQGVTYKLTHLYYNLTGTVSVPSPCYYAHKLAFLYGEYNIETKAPKLELQKTLYYL</sequence>
<dbReference type="InterPro" id="IPR012337">
    <property type="entry name" value="RNaseH-like_sf"/>
</dbReference>
<dbReference type="PANTHER" id="PTHR22891">
    <property type="entry name" value="EUKARYOTIC TRANSLATION INITIATION FACTOR 2C"/>
    <property type="match status" value="1"/>
</dbReference>
<dbReference type="CDD" id="cd04658">
    <property type="entry name" value="Piwi_piwi-like_Euk"/>
    <property type="match status" value="1"/>
</dbReference>
<dbReference type="GeneID" id="106173929"/>
<organism evidence="2 3">
    <name type="scientific">Lingula anatina</name>
    <name type="common">Brachiopod</name>
    <name type="synonym">Lingula unguis</name>
    <dbReference type="NCBI Taxonomy" id="7574"/>
    <lineage>
        <taxon>Eukaryota</taxon>
        <taxon>Metazoa</taxon>
        <taxon>Spiralia</taxon>
        <taxon>Lophotrochozoa</taxon>
        <taxon>Brachiopoda</taxon>
        <taxon>Linguliformea</taxon>
        <taxon>Lingulata</taxon>
        <taxon>Lingulida</taxon>
        <taxon>Linguloidea</taxon>
        <taxon>Lingulidae</taxon>
        <taxon>Lingula</taxon>
    </lineage>
</organism>
<protein>
    <submittedName>
        <fullName evidence="3">Piwi-like protein 1</fullName>
    </submittedName>
</protein>
<dbReference type="STRING" id="7574.A0A1S3JK19"/>
<dbReference type="RefSeq" id="XP_013410722.1">
    <property type="nucleotide sequence ID" value="XM_013555268.1"/>
</dbReference>
<proteinExistence type="predicted"/>
<dbReference type="Gene3D" id="3.30.420.10">
    <property type="entry name" value="Ribonuclease H-like superfamily/Ribonuclease H"/>
    <property type="match status" value="1"/>
</dbReference>
<dbReference type="KEGG" id="lak:106173929"/>
<name>A0A1S3JK19_LINAN</name>
<reference evidence="3" key="1">
    <citation type="submission" date="2025-08" db="UniProtKB">
        <authorList>
            <consortium name="RefSeq"/>
        </authorList>
    </citation>
    <scope>IDENTIFICATION</scope>
    <source>
        <tissue evidence="3">Gonads</tissue>
    </source>
</reference>
<dbReference type="InterPro" id="IPR003165">
    <property type="entry name" value="Piwi"/>
</dbReference>
<dbReference type="PROSITE" id="PS50822">
    <property type="entry name" value="PIWI"/>
    <property type="match status" value="1"/>
</dbReference>
<dbReference type="GO" id="GO:0003676">
    <property type="term" value="F:nucleic acid binding"/>
    <property type="evidence" value="ECO:0007669"/>
    <property type="project" value="InterPro"/>
</dbReference>
<gene>
    <name evidence="3" type="primary">LOC106173929</name>
</gene>
<dbReference type="InParanoid" id="A0A1S3JK19"/>
<dbReference type="OrthoDB" id="6500565at2759"/>
<dbReference type="InterPro" id="IPR036397">
    <property type="entry name" value="RNaseH_sf"/>
</dbReference>
<keyword evidence="2" id="KW-1185">Reference proteome</keyword>
<evidence type="ECO:0000259" key="1">
    <source>
        <dbReference type="PROSITE" id="PS50822"/>
    </source>
</evidence>
<dbReference type="SMART" id="SM00950">
    <property type="entry name" value="Piwi"/>
    <property type="match status" value="1"/>
</dbReference>